<evidence type="ECO:0000256" key="1">
    <source>
        <dbReference type="SAM" id="MobiDB-lite"/>
    </source>
</evidence>
<dbReference type="InterPro" id="IPR027417">
    <property type="entry name" value="P-loop_NTPase"/>
</dbReference>
<accession>A0ABT7B2M8</accession>
<feature type="compositionally biased region" description="Polar residues" evidence="1">
    <location>
        <begin position="661"/>
        <end position="676"/>
    </location>
</feature>
<feature type="domain" description="Virulence-associated protein E-like" evidence="2">
    <location>
        <begin position="343"/>
        <end position="553"/>
    </location>
</feature>
<evidence type="ECO:0000259" key="2">
    <source>
        <dbReference type="Pfam" id="PF05272"/>
    </source>
</evidence>
<evidence type="ECO:0000313" key="4">
    <source>
        <dbReference type="EMBL" id="MDJ1172909.1"/>
    </source>
</evidence>
<feature type="compositionally biased region" description="Polar residues" evidence="1">
    <location>
        <begin position="689"/>
        <end position="711"/>
    </location>
</feature>
<organism evidence="4 5">
    <name type="scientific">Roseofilum capinflatum BLCC-M114</name>
    <dbReference type="NCBI Taxonomy" id="3022440"/>
    <lineage>
        <taxon>Bacteria</taxon>
        <taxon>Bacillati</taxon>
        <taxon>Cyanobacteriota</taxon>
        <taxon>Cyanophyceae</taxon>
        <taxon>Desertifilales</taxon>
        <taxon>Desertifilaceae</taxon>
        <taxon>Roseofilum</taxon>
        <taxon>Roseofilum capinflatum</taxon>
    </lineage>
</organism>
<feature type="region of interest" description="Disordered" evidence="1">
    <location>
        <begin position="661"/>
        <end position="711"/>
    </location>
</feature>
<sequence length="849" mass="95190">MAKSGITNPTLLKQFKHHESGFTVTGIDADGKPNRKSWQLRLKNPGNGAKYKCRKRQEGEGCSYDALLLGGRLSDFPLVAQKNQQHLSTVKSDKELWVLMTAFDNLPIVITEGAKKAACGLENGYITLSIPGCTMGLKPESTELVDTLRAFCGKDRPVTLIPDSDFRVNPDVYRAWRKLAKVLEDRGCKVRVGTWEATDIPTREKLTIKDVKGMDDFIVNGGDFDKVIKTAMTIAQWEKQFPEPKAKGKTDQRKGSGSAKLSPIEKAQLAINGLGVHLRFNELSKEIESSPGEGVDGDALWVRGCADSDLYTSVDTFYRVLGIEAKKDSYHPIQEYLKGCHEKYGDDVSVLNDIARRYLGTSDSLHQTFLVKWLIGAVARAMTPGCKMDTALVLHGSQGIGKSTFFNVLAGDWFTDSLDKLDSSNKDELLKAHQSWVIELAEIENAFSKTAISKIKQSMSATTDQIRPPYGRKTEKCKRGFVICGTTNQTQFLNDPTGSRRFWVISCNGRVNRELLTQERDQIWGAAYALWAKGEKWYLTEFEEEALAINNEGYESQDPWVEFLRDALLERGEQTTTVKDCFEHLDMPEPKSHNSKESRRIKDCLTHLGYQPEKFYRNGKQVRGWAIESLDKLNQNFGNSLSQLSQDAGTQSAQAFDNKTVQQNPLSHTVSSVSTNDDGDAEQDRQDSNKTVQDSLLSHPQTHTGQGVQDNKTVETVKPQTFNQNDLPFSRGDNVWVTTANGKREGTITNPPDRYGEWGVEFKNSKGEWMSHRFPSEGLSPREESDGYSVGDKVWVKDAQGNSREGVITHPKDEDGKWGLKINVGTSREEEWKKDIYYPSDELTPRLMS</sequence>
<feature type="domain" description="DUF3854" evidence="3">
    <location>
        <begin position="97"/>
        <end position="222"/>
    </location>
</feature>
<reference evidence="4 5" key="1">
    <citation type="submission" date="2023-01" db="EMBL/GenBank/DDBJ databases">
        <title>Novel diversity within Roseofilum (Cyanobacteria; Desertifilaceae) from marine benthic mats with descriptions of four novel species.</title>
        <authorList>
            <person name="Wang Y."/>
            <person name="Berthold D.E."/>
            <person name="Hu J."/>
            <person name="Lefler F.W."/>
            <person name="Laughinghouse H.D. IV."/>
        </authorList>
    </citation>
    <scope>NUCLEOTIDE SEQUENCE [LARGE SCALE GENOMIC DNA]</scope>
    <source>
        <strain evidence="4 5">BLCC-M114</strain>
    </source>
</reference>
<evidence type="ECO:0000259" key="3">
    <source>
        <dbReference type="Pfam" id="PF12965"/>
    </source>
</evidence>
<proteinExistence type="predicted"/>
<dbReference type="Pfam" id="PF05272">
    <property type="entry name" value="VapE-like_dom"/>
    <property type="match status" value="1"/>
</dbReference>
<comment type="caution">
    <text evidence="4">The sequence shown here is derived from an EMBL/GenBank/DDBJ whole genome shotgun (WGS) entry which is preliminary data.</text>
</comment>
<dbReference type="PANTHER" id="PTHR34985">
    <property type="entry name" value="SLR0554 PROTEIN"/>
    <property type="match status" value="1"/>
</dbReference>
<dbReference type="InterPro" id="IPR024385">
    <property type="entry name" value="DUF3854"/>
</dbReference>
<dbReference type="Pfam" id="PF12965">
    <property type="entry name" value="DUF3854"/>
    <property type="match status" value="1"/>
</dbReference>
<keyword evidence="5" id="KW-1185">Reference proteome</keyword>
<evidence type="ECO:0000313" key="5">
    <source>
        <dbReference type="Proteomes" id="UP001235849"/>
    </source>
</evidence>
<dbReference type="PANTHER" id="PTHR34985:SF1">
    <property type="entry name" value="SLR0554 PROTEIN"/>
    <property type="match status" value="1"/>
</dbReference>
<gene>
    <name evidence="4" type="ORF">PMG25_02275</name>
</gene>
<dbReference type="InterPro" id="IPR007936">
    <property type="entry name" value="VapE-like_dom"/>
</dbReference>
<feature type="compositionally biased region" description="Basic and acidic residues" evidence="1">
    <location>
        <begin position="240"/>
        <end position="254"/>
    </location>
</feature>
<name>A0ABT7B2M8_9CYAN</name>
<feature type="region of interest" description="Disordered" evidence="1">
    <location>
        <begin position="240"/>
        <end position="260"/>
    </location>
</feature>
<dbReference type="SUPFAM" id="SSF52540">
    <property type="entry name" value="P-loop containing nucleoside triphosphate hydrolases"/>
    <property type="match status" value="1"/>
</dbReference>
<dbReference type="EMBL" id="JAQOSO010000009">
    <property type="protein sequence ID" value="MDJ1172909.1"/>
    <property type="molecule type" value="Genomic_DNA"/>
</dbReference>
<dbReference type="RefSeq" id="WP_283765288.1">
    <property type="nucleotide sequence ID" value="NZ_JAQOSO010000009.1"/>
</dbReference>
<dbReference type="Proteomes" id="UP001235849">
    <property type="component" value="Unassembled WGS sequence"/>
</dbReference>
<protein>
    <submittedName>
        <fullName evidence="4">VapE family protein</fullName>
    </submittedName>
</protein>